<name>A0A4Y3KCE4_CELUD</name>
<feature type="compositionally biased region" description="Low complexity" evidence="2">
    <location>
        <begin position="109"/>
        <end position="118"/>
    </location>
</feature>
<dbReference type="Pfam" id="PF00498">
    <property type="entry name" value="FHA"/>
    <property type="match status" value="1"/>
</dbReference>
<dbReference type="Gene3D" id="2.60.200.20">
    <property type="match status" value="1"/>
</dbReference>
<dbReference type="InterPro" id="IPR008984">
    <property type="entry name" value="SMAD_FHA_dom_sf"/>
</dbReference>
<dbReference type="EMBL" id="BJLP01000012">
    <property type="protein sequence ID" value="GEA80530.1"/>
    <property type="molecule type" value="Genomic_DNA"/>
</dbReference>
<protein>
    <submittedName>
        <fullName evidence="4">Forkhead-associated protein</fullName>
    </submittedName>
</protein>
<evidence type="ECO:0000256" key="2">
    <source>
        <dbReference type="SAM" id="MobiDB-lite"/>
    </source>
</evidence>
<organism evidence="4 5">
    <name type="scientific">Cellulomonas uda</name>
    <dbReference type="NCBI Taxonomy" id="1714"/>
    <lineage>
        <taxon>Bacteria</taxon>
        <taxon>Bacillati</taxon>
        <taxon>Actinomycetota</taxon>
        <taxon>Actinomycetes</taxon>
        <taxon>Micrococcales</taxon>
        <taxon>Cellulomonadaceae</taxon>
        <taxon>Cellulomonas</taxon>
    </lineage>
</organism>
<dbReference type="CDD" id="cd00060">
    <property type="entry name" value="FHA"/>
    <property type="match status" value="1"/>
</dbReference>
<dbReference type="PROSITE" id="PS50006">
    <property type="entry name" value="FHA_DOMAIN"/>
    <property type="match status" value="1"/>
</dbReference>
<dbReference type="AlphaFoldDB" id="A0A4Y3KCE4"/>
<evidence type="ECO:0000256" key="1">
    <source>
        <dbReference type="ARBA" id="ARBA00022553"/>
    </source>
</evidence>
<dbReference type="RefSeq" id="WP_141319212.1">
    <property type="nucleotide sequence ID" value="NZ_BJLP01000012.1"/>
</dbReference>
<sequence length="271" mass="27558">MSTVRCPEGHPSTSTDYCDVCGAPISSAGASTPAAAGPSPSAGPTTCPHCQSPAAAGALFCENCGYDFTTGATPAPLVPPAGVASTSSPSAATGEQPAVEATEARAQEPATDPATGASPGPGPASAGGGLPTPAPDGPDSWVAEVWIDPDWYALQSPEDPMPSAGLPVLVPLRTRSALVGRPSVSRNIHPTIDCGADSGVSRRHCQLNTDGTRWWVEDLQSSNGTYVARVGEPLPQAPIPVGQRYELADGDRVYVGAWTRIVVRLALPGEV</sequence>
<feature type="compositionally biased region" description="Polar residues" evidence="2">
    <location>
        <begin position="84"/>
        <end position="93"/>
    </location>
</feature>
<dbReference type="InterPro" id="IPR000253">
    <property type="entry name" value="FHA_dom"/>
</dbReference>
<accession>A0A4Y3KCE4</accession>
<feature type="region of interest" description="Disordered" evidence="2">
    <location>
        <begin position="80"/>
        <end position="142"/>
    </location>
</feature>
<dbReference type="Proteomes" id="UP000315842">
    <property type="component" value="Unassembled WGS sequence"/>
</dbReference>
<evidence type="ECO:0000313" key="4">
    <source>
        <dbReference type="EMBL" id="GEA80530.1"/>
    </source>
</evidence>
<dbReference type="SMART" id="SM00240">
    <property type="entry name" value="FHA"/>
    <property type="match status" value="1"/>
</dbReference>
<keyword evidence="5" id="KW-1185">Reference proteome</keyword>
<keyword evidence="1" id="KW-0597">Phosphoprotein</keyword>
<feature type="domain" description="FHA" evidence="3">
    <location>
        <begin position="177"/>
        <end position="227"/>
    </location>
</feature>
<evidence type="ECO:0000313" key="5">
    <source>
        <dbReference type="Proteomes" id="UP000315842"/>
    </source>
</evidence>
<dbReference type="SUPFAM" id="SSF49879">
    <property type="entry name" value="SMAD/FHA domain"/>
    <property type="match status" value="1"/>
</dbReference>
<gene>
    <name evidence="4" type="ORF">CUD01_09740</name>
</gene>
<proteinExistence type="predicted"/>
<evidence type="ECO:0000259" key="3">
    <source>
        <dbReference type="PROSITE" id="PS50006"/>
    </source>
</evidence>
<reference evidence="4 5" key="1">
    <citation type="submission" date="2019-06" db="EMBL/GenBank/DDBJ databases">
        <title>Whole genome shotgun sequence of Cellulomonas uda NBRC 3747.</title>
        <authorList>
            <person name="Hosoyama A."/>
            <person name="Uohara A."/>
            <person name="Ohji S."/>
            <person name="Ichikawa N."/>
        </authorList>
    </citation>
    <scope>NUCLEOTIDE SEQUENCE [LARGE SCALE GENOMIC DNA]</scope>
    <source>
        <strain evidence="4 5">NBRC 3747</strain>
    </source>
</reference>
<comment type="caution">
    <text evidence="4">The sequence shown here is derived from an EMBL/GenBank/DDBJ whole genome shotgun (WGS) entry which is preliminary data.</text>
</comment>